<feature type="chain" id="PRO_5037318179" description="SLH domain-containing protein" evidence="3">
    <location>
        <begin position="34"/>
        <end position="1419"/>
    </location>
</feature>
<evidence type="ECO:0000259" key="4">
    <source>
        <dbReference type="PROSITE" id="PS51272"/>
    </source>
</evidence>
<dbReference type="InterPro" id="IPR013783">
    <property type="entry name" value="Ig-like_fold"/>
</dbReference>
<dbReference type="InterPro" id="IPR001119">
    <property type="entry name" value="SLH_dom"/>
</dbReference>
<feature type="region of interest" description="Disordered" evidence="2">
    <location>
        <begin position="499"/>
        <end position="520"/>
    </location>
</feature>
<feature type="domain" description="SLH" evidence="4">
    <location>
        <begin position="33"/>
        <end position="95"/>
    </location>
</feature>
<dbReference type="InterPro" id="IPR003961">
    <property type="entry name" value="FN3_dom"/>
</dbReference>
<evidence type="ECO:0000256" key="1">
    <source>
        <dbReference type="ARBA" id="ARBA00022729"/>
    </source>
</evidence>
<dbReference type="PROSITE" id="PS51272">
    <property type="entry name" value="SLH"/>
    <property type="match status" value="3"/>
</dbReference>
<dbReference type="SMART" id="SM00060">
    <property type="entry name" value="FN3"/>
    <property type="match status" value="3"/>
</dbReference>
<dbReference type="Proteomes" id="UP000616608">
    <property type="component" value="Unassembled WGS sequence"/>
</dbReference>
<dbReference type="EMBL" id="BMJT01000001">
    <property type="protein sequence ID" value="GGG10781.1"/>
    <property type="molecule type" value="Genomic_DNA"/>
</dbReference>
<proteinExistence type="predicted"/>
<gene>
    <name evidence="5" type="ORF">GCM10007425_01300</name>
</gene>
<reference evidence="5" key="1">
    <citation type="journal article" date="2014" name="Int. J. Syst. Evol. Microbiol.">
        <title>Complete genome sequence of Corynebacterium casei LMG S-19264T (=DSM 44701T), isolated from a smear-ripened cheese.</title>
        <authorList>
            <consortium name="US DOE Joint Genome Institute (JGI-PGF)"/>
            <person name="Walter F."/>
            <person name="Albersmeier A."/>
            <person name="Kalinowski J."/>
            <person name="Ruckert C."/>
        </authorList>
    </citation>
    <scope>NUCLEOTIDE SEQUENCE</scope>
    <source>
        <strain evidence="5">CGMCC 1.15760</strain>
    </source>
</reference>
<evidence type="ECO:0000256" key="2">
    <source>
        <dbReference type="SAM" id="MobiDB-lite"/>
    </source>
</evidence>
<feature type="compositionally biased region" description="Basic and acidic residues" evidence="2">
    <location>
        <begin position="506"/>
        <end position="519"/>
    </location>
</feature>
<keyword evidence="1 3" id="KW-0732">Signal</keyword>
<evidence type="ECO:0000256" key="3">
    <source>
        <dbReference type="SAM" id="SignalP"/>
    </source>
</evidence>
<evidence type="ECO:0000313" key="6">
    <source>
        <dbReference type="Proteomes" id="UP000616608"/>
    </source>
</evidence>
<keyword evidence="6" id="KW-1185">Reference proteome</keyword>
<sequence>MSKKHVRKVSKAAVIAALASGTIAYTLPTSVQAASPFSDVDPSSSHYDNIIQLYELGYVQGFRGKYMPNQSVTRAQAAKMLAQMLQLDTTNVKDPGYTDVSHNYEMYPYIAALAEANIMTGYKKKFQPYEPVTRSQMAKMLVLGYNFDVASSIQPRFIDVDEKTSNAVYIQSLVDMGITRGTTHNTYSPYKPVTRAQMATFLITSDKVSTEQREYKITNVDGNTVYINGVAYKVGTKLKPFINNRNANVLKGATIEGVFRGKELVELQKLTINASGASASRMLTFDGDYETLQADVVINGNHILFRNMYIQGHVLINETVRPPLTQFLTYSQRQMFLTEGFATRLQVRDRDVIDWGNGNQSEMNPVEKNIRFENAEVARMTVSQNKTRITTDTVIGRLEVIGEVQEIEVIGDVKYFHVNNATPLTIFGEGHIKHMQYDSLYDLQIYYEGTIDKLVVDNIYGWIDLGEYTYIEEVILPVGESPNNIFDDYLEDHTNITVIEDSDGNPVDKDPIENQKPSDRTPPVLKIVEISAAGTNAEIKFSSNERGTYYYIVQKKEKDMKPPSGRDLIEQIPGKYDDNGTGAMRVGENSFTATGLAEKETYVVYIIGIDGSKNVSSTVSQEFQLKDATPPRVNHLKATPLHGGQRAGVTFTASEPGDYYIYYRPKTTGQTPATFAEIKANAQVTGKAKADKLVINETLTGLTAETEYEVYVAMIDLSGNESVEPQAKTDLTTSALDNVPPYVTKPLLTPSDRDSANPSIFYVPVSEALDRETAEDVTNYRLTGAAMVNIPSHDKDGVLPKSVKYIENRKVLAIEVPGDTGLVNYDNIVFTVLPGVKDLAFNDFENEQNIAAGEKPRNFTEYIHTDATIPKLTLDKVQLDEANRDKALATFTTDKAGTYYYMIMPKQTDMAGITSRDFYDEFVNNPSGKFQDGNKNKYVGDLQQPAPAMVGTQTKAVSVPASELDPFVTYSLFMIVRDRSGNLSQIVQKDIVQDTMPPQVTVNNLDLLSGQQGKVKPLFGDRTAEMSITSDEAGYLYYVIEEATGPNDTGFTDYRAHEVKAKGKRADLNATTATKVLLTGLSPHKYYKVYIAVEDAYGNLTMKEQSHKNNGQPVGTENPNAQPMHYFFLSDGTLPTFMNPLGIFENGKYRDILERADGMSEDGTNNVNQLTPTTHGIIVRQTGGKDFKVTFSEAIAKNPTTGEPVNSWSELSPFIKISPAPQNATLTIPQDNTGNVLTWQPYELLLTYGNEITADITLTVTGTDIANYKFKPDIAKYRIMPTNLPPINLVEARLLNPTNAGSGSKNTSKELRFLFESNMDVEQWRPKLYYATTTTDVTTLTPTQMEQVVQAVEDKKQKPTGIIAMGDMPFTPSAAVDVSLPSTTIDTFIEGQRVHVISKDMYGNLRLSESNGGTTNIIK</sequence>
<name>A0A917FUS6_9BACI</name>
<dbReference type="Gene3D" id="2.60.40.10">
    <property type="entry name" value="Immunoglobulins"/>
    <property type="match status" value="1"/>
</dbReference>
<feature type="signal peptide" evidence="3">
    <location>
        <begin position="1"/>
        <end position="33"/>
    </location>
</feature>
<reference evidence="5" key="2">
    <citation type="submission" date="2020-09" db="EMBL/GenBank/DDBJ databases">
        <authorList>
            <person name="Sun Q."/>
            <person name="Zhou Y."/>
        </authorList>
    </citation>
    <scope>NUCLEOTIDE SEQUENCE</scope>
    <source>
        <strain evidence="5">CGMCC 1.15760</strain>
    </source>
</reference>
<dbReference type="Pfam" id="PF00395">
    <property type="entry name" value="SLH"/>
    <property type="match status" value="3"/>
</dbReference>
<organism evidence="5 6">
    <name type="scientific">Lysinibacillus alkalisoli</name>
    <dbReference type="NCBI Taxonomy" id="1911548"/>
    <lineage>
        <taxon>Bacteria</taxon>
        <taxon>Bacillati</taxon>
        <taxon>Bacillota</taxon>
        <taxon>Bacilli</taxon>
        <taxon>Bacillales</taxon>
        <taxon>Bacillaceae</taxon>
        <taxon>Lysinibacillus</taxon>
    </lineage>
</organism>
<dbReference type="RefSeq" id="WP_188613082.1">
    <property type="nucleotide sequence ID" value="NZ_BMJT01000001.1"/>
</dbReference>
<feature type="domain" description="SLH" evidence="4">
    <location>
        <begin position="96"/>
        <end position="155"/>
    </location>
</feature>
<comment type="caution">
    <text evidence="5">The sequence shown here is derived from an EMBL/GenBank/DDBJ whole genome shotgun (WGS) entry which is preliminary data.</text>
</comment>
<dbReference type="PANTHER" id="PTHR43308:SF5">
    <property type="entry name" value="S-LAYER PROTEIN _ PEPTIDOGLYCAN ENDO-BETA-N-ACETYLGLUCOSAMINIDASE"/>
    <property type="match status" value="1"/>
</dbReference>
<feature type="domain" description="SLH" evidence="4">
    <location>
        <begin position="157"/>
        <end position="216"/>
    </location>
</feature>
<evidence type="ECO:0000313" key="5">
    <source>
        <dbReference type="EMBL" id="GGG10781.1"/>
    </source>
</evidence>
<protein>
    <recommendedName>
        <fullName evidence="4">SLH domain-containing protein</fullName>
    </recommendedName>
</protein>
<accession>A0A917FUS6</accession>
<dbReference type="PANTHER" id="PTHR43308">
    <property type="entry name" value="OUTER MEMBRANE PROTEIN ALPHA-RELATED"/>
    <property type="match status" value="1"/>
</dbReference>
<dbReference type="InterPro" id="IPR051465">
    <property type="entry name" value="Cell_Envelope_Struct_Comp"/>
</dbReference>